<protein>
    <submittedName>
        <fullName evidence="8">NINE protein</fullName>
    </submittedName>
</protein>
<evidence type="ECO:0000256" key="4">
    <source>
        <dbReference type="ARBA" id="ARBA00023136"/>
    </source>
</evidence>
<dbReference type="Pfam" id="PF09851">
    <property type="entry name" value="SHOCT"/>
    <property type="match status" value="1"/>
</dbReference>
<evidence type="ECO:0000259" key="7">
    <source>
        <dbReference type="Pfam" id="PF09851"/>
    </source>
</evidence>
<dbReference type="InterPro" id="IPR018649">
    <property type="entry name" value="SHOCT"/>
</dbReference>
<feature type="domain" description="TM2" evidence="6">
    <location>
        <begin position="2"/>
        <end position="51"/>
    </location>
</feature>
<keyword evidence="9" id="KW-1185">Reference proteome</keyword>
<dbReference type="EMBL" id="CP042467">
    <property type="protein sequence ID" value="QED30347.1"/>
    <property type="molecule type" value="Genomic_DNA"/>
</dbReference>
<dbReference type="GO" id="GO:0016020">
    <property type="term" value="C:membrane"/>
    <property type="evidence" value="ECO:0007669"/>
    <property type="project" value="UniProtKB-SubCell"/>
</dbReference>
<gene>
    <name evidence="8" type="ORF">FRD01_14780</name>
</gene>
<name>A0A5B8XYV2_9DELT</name>
<proteinExistence type="predicted"/>
<dbReference type="InterPro" id="IPR007829">
    <property type="entry name" value="TM2"/>
</dbReference>
<dbReference type="AlphaFoldDB" id="A0A5B8XYV2"/>
<keyword evidence="2 5" id="KW-0812">Transmembrane</keyword>
<feature type="domain" description="SHOCT" evidence="7">
    <location>
        <begin position="97"/>
        <end position="124"/>
    </location>
</feature>
<evidence type="ECO:0000256" key="3">
    <source>
        <dbReference type="ARBA" id="ARBA00022989"/>
    </source>
</evidence>
<keyword evidence="3 5" id="KW-1133">Transmembrane helix</keyword>
<reference evidence="8 9" key="1">
    <citation type="submission" date="2019-08" db="EMBL/GenBank/DDBJ databases">
        <authorList>
            <person name="Liang Q."/>
        </authorList>
    </citation>
    <scope>NUCLEOTIDE SEQUENCE [LARGE SCALE GENOMIC DNA]</scope>
    <source>
        <strain evidence="8 9">V1718</strain>
    </source>
</reference>
<evidence type="ECO:0000259" key="6">
    <source>
        <dbReference type="Pfam" id="PF05154"/>
    </source>
</evidence>
<feature type="transmembrane region" description="Helical" evidence="5">
    <location>
        <begin position="31"/>
        <end position="55"/>
    </location>
</feature>
<dbReference type="Proteomes" id="UP000321595">
    <property type="component" value="Chromosome"/>
</dbReference>
<dbReference type="Pfam" id="PF05154">
    <property type="entry name" value="TM2"/>
    <property type="match status" value="1"/>
</dbReference>
<keyword evidence="4 5" id="KW-0472">Membrane</keyword>
<dbReference type="RefSeq" id="WP_146963974.1">
    <property type="nucleotide sequence ID" value="NZ_CP042467.1"/>
</dbReference>
<evidence type="ECO:0000256" key="1">
    <source>
        <dbReference type="ARBA" id="ARBA00004141"/>
    </source>
</evidence>
<evidence type="ECO:0000313" key="9">
    <source>
        <dbReference type="Proteomes" id="UP000321595"/>
    </source>
</evidence>
<dbReference type="KEGG" id="bbae:FRD01_14780"/>
<evidence type="ECO:0000256" key="5">
    <source>
        <dbReference type="SAM" id="Phobius"/>
    </source>
</evidence>
<comment type="subcellular location">
    <subcellularLocation>
        <location evidence="1">Membrane</location>
        <topology evidence="1">Multi-pass membrane protein</topology>
    </subcellularLocation>
</comment>
<accession>A0A5B8XYV2</accession>
<evidence type="ECO:0000256" key="2">
    <source>
        <dbReference type="ARBA" id="ARBA00022692"/>
    </source>
</evidence>
<evidence type="ECO:0000313" key="8">
    <source>
        <dbReference type="EMBL" id="QED30347.1"/>
    </source>
</evidence>
<dbReference type="OrthoDB" id="9816361at2"/>
<organism evidence="8 9">
    <name type="scientific">Microvenator marinus</name>
    <dbReference type="NCBI Taxonomy" id="2600177"/>
    <lineage>
        <taxon>Bacteria</taxon>
        <taxon>Deltaproteobacteria</taxon>
        <taxon>Bradymonadales</taxon>
        <taxon>Microvenatoraceae</taxon>
        <taxon>Microvenator</taxon>
    </lineage>
</organism>
<sequence length="125" mass="14069">MKDKTTAFVLAWFLGGFGVHKFYLGENVAGLLYFITCWTLIPAVVAFFEGIGYLLMDKRSFDAKYNYMTYLPAHPQQTQIAQSVTVNVPTQGGDVVAQLEKLATLRQSGVLTEDEFHTQKRKLLT</sequence>